<sequence>MDRCGREHLTQRDATRVGDGIYGDQPPASGKLEGRRRVEVTDPHDPARTIADIDHIENGVLWEEKSATTAGNIDTWIGKHLDGKVNSYLDARQYLPGYEQAPIGFRFTTPGADPAFKTAVEDAVARLRAAHPDVNIKLEWK</sequence>
<evidence type="ECO:0000313" key="4">
    <source>
        <dbReference type="Proteomes" id="UP000597989"/>
    </source>
</evidence>
<feature type="region of interest" description="Disordered" evidence="1">
    <location>
        <begin position="1"/>
        <end position="37"/>
    </location>
</feature>
<reference evidence="2 5" key="2">
    <citation type="journal article" date="2019" name="Int. J. Syst. Evol. Microbiol.">
        <title>The Global Catalogue of Microorganisms (GCM) 10K type strain sequencing project: providing services to taxonomists for standard genome sequencing and annotation.</title>
        <authorList>
            <consortium name="The Broad Institute Genomics Platform"/>
            <consortium name="The Broad Institute Genome Sequencing Center for Infectious Disease"/>
            <person name="Wu L."/>
            <person name="Ma J."/>
        </authorList>
    </citation>
    <scope>NUCLEOTIDE SEQUENCE [LARGE SCALE GENOMIC DNA]</scope>
    <source>
        <strain evidence="2 5">JCM 10664</strain>
    </source>
</reference>
<reference evidence="3 4" key="1">
    <citation type="journal article" date="2014" name="Int. J. Syst. Evol. Microbiol.">
        <title>Complete genome sequence of Corynebacterium casei LMG S-19264T (=DSM 44701T), isolated from a smear-ripened cheese.</title>
        <authorList>
            <consortium name="US DOE Joint Genome Institute (JGI-PGF)"/>
            <person name="Walter F."/>
            <person name="Albersmeier A."/>
            <person name="Kalinowski J."/>
            <person name="Ruckert C."/>
        </authorList>
    </citation>
    <scope>NUCLEOTIDE SEQUENCE [LARGE SCALE GENOMIC DNA]</scope>
    <source>
        <strain evidence="3 4">CGMCC 4.7206</strain>
    </source>
</reference>
<name>A0A917NJB1_9PSEU</name>
<comment type="caution">
    <text evidence="3">The sequence shown here is derived from an EMBL/GenBank/DDBJ whole genome shotgun (WGS) entry which is preliminary data.</text>
</comment>
<dbReference type="Proteomes" id="UP001500220">
    <property type="component" value="Unassembled WGS sequence"/>
</dbReference>
<reference evidence="2" key="4">
    <citation type="submission" date="2023-12" db="EMBL/GenBank/DDBJ databases">
        <authorList>
            <person name="Sun Q."/>
            <person name="Inoue M."/>
        </authorList>
    </citation>
    <scope>NUCLEOTIDE SEQUENCE</scope>
    <source>
        <strain evidence="2">JCM 10664</strain>
    </source>
</reference>
<evidence type="ECO:0000256" key="1">
    <source>
        <dbReference type="SAM" id="MobiDB-lite"/>
    </source>
</evidence>
<gene>
    <name evidence="2" type="ORF">GCM10009545_42010</name>
    <name evidence="3" type="ORF">GCM10011581_48300</name>
</gene>
<dbReference type="RefSeq" id="WP_188991559.1">
    <property type="nucleotide sequence ID" value="NZ_BMMT01000025.1"/>
</dbReference>
<protein>
    <submittedName>
        <fullName evidence="3">Uncharacterized protein</fullName>
    </submittedName>
</protein>
<evidence type="ECO:0000313" key="2">
    <source>
        <dbReference type="EMBL" id="GAA0535030.1"/>
    </source>
</evidence>
<keyword evidence="5" id="KW-1185">Reference proteome</keyword>
<evidence type="ECO:0000313" key="3">
    <source>
        <dbReference type="EMBL" id="GGJ05530.1"/>
    </source>
</evidence>
<accession>A0A917NJB1</accession>
<dbReference type="EMBL" id="BAAAHC010000018">
    <property type="protein sequence ID" value="GAA0535030.1"/>
    <property type="molecule type" value="Genomic_DNA"/>
</dbReference>
<reference evidence="3" key="3">
    <citation type="submission" date="2020-09" db="EMBL/GenBank/DDBJ databases">
        <authorList>
            <person name="Sun Q."/>
            <person name="Zhou Y."/>
        </authorList>
    </citation>
    <scope>NUCLEOTIDE SEQUENCE</scope>
    <source>
        <strain evidence="3">CGMCC 4.7206</strain>
    </source>
</reference>
<organism evidence="3 4">
    <name type="scientific">Saccharopolyspora thermophila</name>
    <dbReference type="NCBI Taxonomy" id="89367"/>
    <lineage>
        <taxon>Bacteria</taxon>
        <taxon>Bacillati</taxon>
        <taxon>Actinomycetota</taxon>
        <taxon>Actinomycetes</taxon>
        <taxon>Pseudonocardiales</taxon>
        <taxon>Pseudonocardiaceae</taxon>
        <taxon>Saccharopolyspora</taxon>
    </lineage>
</organism>
<dbReference type="Proteomes" id="UP000597989">
    <property type="component" value="Unassembled WGS sequence"/>
</dbReference>
<dbReference type="EMBL" id="BMMT01000025">
    <property type="protein sequence ID" value="GGJ05530.1"/>
    <property type="molecule type" value="Genomic_DNA"/>
</dbReference>
<dbReference type="AlphaFoldDB" id="A0A917NJB1"/>
<proteinExistence type="predicted"/>
<evidence type="ECO:0000313" key="5">
    <source>
        <dbReference type="Proteomes" id="UP001500220"/>
    </source>
</evidence>
<feature type="compositionally biased region" description="Basic and acidic residues" evidence="1">
    <location>
        <begin position="1"/>
        <end position="16"/>
    </location>
</feature>